<proteinExistence type="predicted"/>
<gene>
    <name evidence="1" type="ORF">SDC9_172467</name>
</gene>
<reference evidence="1" key="1">
    <citation type="submission" date="2019-08" db="EMBL/GenBank/DDBJ databases">
        <authorList>
            <person name="Kucharzyk K."/>
            <person name="Murdoch R.W."/>
            <person name="Higgins S."/>
            <person name="Loffler F."/>
        </authorList>
    </citation>
    <scope>NUCLEOTIDE SEQUENCE</scope>
</reference>
<evidence type="ECO:0000313" key="1">
    <source>
        <dbReference type="EMBL" id="MPN25060.1"/>
    </source>
</evidence>
<organism evidence="1">
    <name type="scientific">bioreactor metagenome</name>
    <dbReference type="NCBI Taxonomy" id="1076179"/>
    <lineage>
        <taxon>unclassified sequences</taxon>
        <taxon>metagenomes</taxon>
        <taxon>ecological metagenomes</taxon>
    </lineage>
</organism>
<dbReference type="EMBL" id="VSSQ01074103">
    <property type="protein sequence ID" value="MPN25060.1"/>
    <property type="molecule type" value="Genomic_DNA"/>
</dbReference>
<dbReference type="AlphaFoldDB" id="A0A645GG09"/>
<accession>A0A645GG09</accession>
<name>A0A645GG09_9ZZZZ</name>
<comment type="caution">
    <text evidence="1">The sequence shown here is derived from an EMBL/GenBank/DDBJ whole genome shotgun (WGS) entry which is preliminary data.</text>
</comment>
<protein>
    <submittedName>
        <fullName evidence="1">Uncharacterized protein</fullName>
    </submittedName>
</protein>
<sequence>MQDIPFSKIVCRHGYSTVVSGFLWQEACSTESFIGEVKVEGWGEVLGVHYLKVALFLISVCKQGSPKSHLGVWCLCVVKRNTFLCVAIYKVWFKWFEKVQSLPFKVVVSLGCRT</sequence>